<dbReference type="InterPro" id="IPR036249">
    <property type="entry name" value="Thioredoxin-like_sf"/>
</dbReference>
<dbReference type="STRING" id="1460663.A0A177C075"/>
<dbReference type="InterPro" id="IPR017937">
    <property type="entry name" value="Thioredoxin_CS"/>
</dbReference>
<keyword evidence="5" id="KW-1185">Reference proteome</keyword>
<dbReference type="RefSeq" id="XP_018030375.1">
    <property type="nucleotide sequence ID" value="XM_018185885.1"/>
</dbReference>
<evidence type="ECO:0000256" key="1">
    <source>
        <dbReference type="ARBA" id="ARBA00008987"/>
    </source>
</evidence>
<dbReference type="PANTHER" id="PTHR46115">
    <property type="entry name" value="THIOREDOXIN-LIKE PROTEIN 1"/>
    <property type="match status" value="1"/>
</dbReference>
<evidence type="ECO:0000256" key="2">
    <source>
        <dbReference type="ARBA" id="ARBA00023157"/>
    </source>
</evidence>
<dbReference type="EMBL" id="KV441560">
    <property type="protein sequence ID" value="OAG00010.1"/>
    <property type="molecule type" value="Genomic_DNA"/>
</dbReference>
<dbReference type="PRINTS" id="PR00421">
    <property type="entry name" value="THIOREDOXIN"/>
</dbReference>
<dbReference type="Pfam" id="PF00085">
    <property type="entry name" value="Thioredoxin"/>
    <property type="match status" value="1"/>
</dbReference>
<evidence type="ECO:0000313" key="5">
    <source>
        <dbReference type="Proteomes" id="UP000077069"/>
    </source>
</evidence>
<dbReference type="InParanoid" id="A0A177C075"/>
<proteinExistence type="inferred from homology"/>
<name>A0A177C075_9PLEO</name>
<dbReference type="GeneID" id="28769371"/>
<sequence>MPDKTISVTSSSHFEKLVSSATYTVVDFYADWCGPCKTIAPVFHALAEKESKPGRIQFAKVNVDSQQEVAKKYGVSAMPTFLVLKGSSVVETIRGANPSALTAAVRKAVQDSTNGPAARGLHFQSKGYTLGSTTAPSRPVGGGAGIAANLQSMMSGNGGFGDLVVRFFALYFVSLLSFDSYKAAEESPFAVRARR</sequence>
<reference evidence="4 5" key="1">
    <citation type="submission" date="2016-05" db="EMBL/GenBank/DDBJ databases">
        <title>Comparative analysis of secretome profiles of manganese(II)-oxidizing ascomycete fungi.</title>
        <authorList>
            <consortium name="DOE Joint Genome Institute"/>
            <person name="Zeiner C.A."/>
            <person name="Purvine S.O."/>
            <person name="Zink E.M."/>
            <person name="Wu S."/>
            <person name="Pasa-Tolic L."/>
            <person name="Chaput D.L."/>
            <person name="Haridas S."/>
            <person name="Grigoriev I.V."/>
            <person name="Santelli C.M."/>
            <person name="Hansel C.M."/>
        </authorList>
    </citation>
    <scope>NUCLEOTIDE SEQUENCE [LARGE SCALE GENOMIC DNA]</scope>
    <source>
        <strain evidence="4 5">AP3s5-JAC2a</strain>
    </source>
</reference>
<feature type="domain" description="Thioredoxin" evidence="3">
    <location>
        <begin position="1"/>
        <end position="110"/>
    </location>
</feature>
<gene>
    <name evidence="4" type="ORF">CC84DRAFT_357148</name>
</gene>
<dbReference type="Gene3D" id="3.40.30.10">
    <property type="entry name" value="Glutaredoxin"/>
    <property type="match status" value="1"/>
</dbReference>
<protein>
    <submittedName>
        <fullName evidence="4">Thioredoxin-domain-containing protein</fullName>
    </submittedName>
</protein>
<dbReference type="Proteomes" id="UP000077069">
    <property type="component" value="Unassembled WGS sequence"/>
</dbReference>
<dbReference type="SUPFAM" id="SSF52833">
    <property type="entry name" value="Thioredoxin-like"/>
    <property type="match status" value="1"/>
</dbReference>
<keyword evidence="2" id="KW-1015">Disulfide bond</keyword>
<dbReference type="PROSITE" id="PS00194">
    <property type="entry name" value="THIOREDOXIN_1"/>
    <property type="match status" value="1"/>
</dbReference>
<dbReference type="OrthoDB" id="19690at2759"/>
<dbReference type="InterPro" id="IPR013766">
    <property type="entry name" value="Thioredoxin_domain"/>
</dbReference>
<dbReference type="PROSITE" id="PS51352">
    <property type="entry name" value="THIOREDOXIN_2"/>
    <property type="match status" value="1"/>
</dbReference>
<accession>A0A177C075</accession>
<evidence type="ECO:0000259" key="3">
    <source>
        <dbReference type="PROSITE" id="PS51352"/>
    </source>
</evidence>
<evidence type="ECO:0000313" key="4">
    <source>
        <dbReference type="EMBL" id="OAG00010.1"/>
    </source>
</evidence>
<dbReference type="CDD" id="cd02947">
    <property type="entry name" value="TRX_family"/>
    <property type="match status" value="1"/>
</dbReference>
<dbReference type="AlphaFoldDB" id="A0A177C075"/>
<comment type="similarity">
    <text evidence="1">Belongs to the thioredoxin family.</text>
</comment>
<organism evidence="4 5">
    <name type="scientific">Paraphaeosphaeria sporulosa</name>
    <dbReference type="NCBI Taxonomy" id="1460663"/>
    <lineage>
        <taxon>Eukaryota</taxon>
        <taxon>Fungi</taxon>
        <taxon>Dikarya</taxon>
        <taxon>Ascomycota</taxon>
        <taxon>Pezizomycotina</taxon>
        <taxon>Dothideomycetes</taxon>
        <taxon>Pleosporomycetidae</taxon>
        <taxon>Pleosporales</taxon>
        <taxon>Massarineae</taxon>
        <taxon>Didymosphaeriaceae</taxon>
        <taxon>Paraphaeosphaeria</taxon>
    </lineage>
</organism>